<feature type="transmembrane region" description="Helical" evidence="7">
    <location>
        <begin position="173"/>
        <end position="192"/>
    </location>
</feature>
<dbReference type="GO" id="GO:0005886">
    <property type="term" value="C:plasma membrane"/>
    <property type="evidence" value="ECO:0007669"/>
    <property type="project" value="UniProtKB-SubCell"/>
</dbReference>
<proteinExistence type="inferred from homology"/>
<evidence type="ECO:0000256" key="2">
    <source>
        <dbReference type="ARBA" id="ARBA00009425"/>
    </source>
</evidence>
<dbReference type="InterPro" id="IPR050622">
    <property type="entry name" value="CPA3_antiporter_subunitB"/>
</dbReference>
<dbReference type="Pfam" id="PF04039">
    <property type="entry name" value="MnhB"/>
    <property type="match status" value="1"/>
</dbReference>
<keyword evidence="3" id="KW-1003">Cell membrane</keyword>
<evidence type="ECO:0000256" key="7">
    <source>
        <dbReference type="SAM" id="Phobius"/>
    </source>
</evidence>
<feature type="transmembrane region" description="Helical" evidence="7">
    <location>
        <begin position="109"/>
        <end position="130"/>
    </location>
</feature>
<evidence type="ECO:0000256" key="1">
    <source>
        <dbReference type="ARBA" id="ARBA00004651"/>
    </source>
</evidence>
<keyword evidence="5 7" id="KW-1133">Transmembrane helix</keyword>
<accession>A0A6I4WHA4</accession>
<evidence type="ECO:0000313" key="9">
    <source>
        <dbReference type="EMBL" id="MXQ67675.1"/>
    </source>
</evidence>
<comment type="subcellular location">
    <subcellularLocation>
        <location evidence="1">Cell membrane</location>
        <topology evidence="1">Multi-pass membrane protein</topology>
    </subcellularLocation>
</comment>
<feature type="transmembrane region" description="Helical" evidence="7">
    <location>
        <begin position="204"/>
        <end position="225"/>
    </location>
</feature>
<dbReference type="EMBL" id="WUTW01000008">
    <property type="protein sequence ID" value="MXQ67675.1"/>
    <property type="molecule type" value="Genomic_DNA"/>
</dbReference>
<name>A0A6I4WHA4_9ACTN</name>
<feature type="transmembrane region" description="Helical" evidence="7">
    <location>
        <begin position="72"/>
        <end position="88"/>
    </location>
</feature>
<evidence type="ECO:0000256" key="6">
    <source>
        <dbReference type="ARBA" id="ARBA00023136"/>
    </source>
</evidence>
<gene>
    <name evidence="9" type="ORF">GQ466_27015</name>
</gene>
<comment type="caution">
    <text evidence="9">The sequence shown here is derived from an EMBL/GenBank/DDBJ whole genome shotgun (WGS) entry which is preliminary data.</text>
</comment>
<dbReference type="AlphaFoldDB" id="A0A6I4WHA4"/>
<dbReference type="OrthoDB" id="3476978at2"/>
<dbReference type="InterPro" id="IPR007182">
    <property type="entry name" value="MnhB"/>
</dbReference>
<dbReference type="Proteomes" id="UP000431901">
    <property type="component" value="Unassembled WGS sequence"/>
</dbReference>
<evidence type="ECO:0000256" key="3">
    <source>
        <dbReference type="ARBA" id="ARBA00022475"/>
    </source>
</evidence>
<sequence>MTPRARTAVFFAGAAGIAVLLLLALPGMPSFGLGAHPYGARAVRAGTDQDTPNIIASVNFDQRALDTVGEELILFAAALGAVVLLRAVRDERLRAGGDLRHGPADVFDALRLTGALLLPVTLVVGAYVVANGYSSPGGGFQGGVVLASALHLVYLAGDYPALKRLRPIPPFEVAESSAAALFVVSALAAGALTATERGARTVPWLNAVVGVEVACGFVIVLARFFEQALEIRPRRKEAR</sequence>
<reference evidence="9 10" key="1">
    <citation type="submission" date="2019-12" db="EMBL/GenBank/DDBJ databases">
        <title>Nocardia macrotermitis sp. nov. and Nocardia aurantia sp. nov., isolated from the gut of the fungus growing-termite Macrotermes natalensis.</title>
        <authorList>
            <person name="Christine B."/>
            <person name="Rene B."/>
        </authorList>
    </citation>
    <scope>NUCLEOTIDE SEQUENCE [LARGE SCALE GENOMIC DNA]</scope>
    <source>
        <strain evidence="9 10">DSM 102126</strain>
    </source>
</reference>
<protein>
    <submittedName>
        <fullName evidence="9">Sodium:proton antiporter</fullName>
    </submittedName>
</protein>
<organism evidence="9 10">
    <name type="scientific">Actinomadura rayongensis</name>
    <dbReference type="NCBI Taxonomy" id="1429076"/>
    <lineage>
        <taxon>Bacteria</taxon>
        <taxon>Bacillati</taxon>
        <taxon>Actinomycetota</taxon>
        <taxon>Actinomycetes</taxon>
        <taxon>Streptosporangiales</taxon>
        <taxon>Thermomonosporaceae</taxon>
        <taxon>Actinomadura</taxon>
    </lineage>
</organism>
<evidence type="ECO:0000256" key="4">
    <source>
        <dbReference type="ARBA" id="ARBA00022692"/>
    </source>
</evidence>
<feature type="transmembrane region" description="Helical" evidence="7">
    <location>
        <begin position="142"/>
        <end position="161"/>
    </location>
</feature>
<evidence type="ECO:0000259" key="8">
    <source>
        <dbReference type="Pfam" id="PF04039"/>
    </source>
</evidence>
<dbReference type="PANTHER" id="PTHR33932:SF4">
    <property type="entry name" value="NA(+)_H(+) ANTIPORTER SUBUNIT B"/>
    <property type="match status" value="1"/>
</dbReference>
<comment type="similarity">
    <text evidence="2">Belongs to the CPA3 antiporters (TC 2.A.63) subunit B family.</text>
</comment>
<feature type="domain" description="Na+/H+ antiporter MnhB subunit-related protein" evidence="8">
    <location>
        <begin position="110"/>
        <end position="218"/>
    </location>
</feature>
<keyword evidence="6 7" id="KW-0472">Membrane</keyword>
<evidence type="ECO:0000256" key="5">
    <source>
        <dbReference type="ARBA" id="ARBA00022989"/>
    </source>
</evidence>
<keyword evidence="4 7" id="KW-0812">Transmembrane</keyword>
<keyword evidence="10" id="KW-1185">Reference proteome</keyword>
<dbReference type="RefSeq" id="WP_161105863.1">
    <property type="nucleotide sequence ID" value="NZ_JBHLYI010000011.1"/>
</dbReference>
<evidence type="ECO:0000313" key="10">
    <source>
        <dbReference type="Proteomes" id="UP000431901"/>
    </source>
</evidence>
<dbReference type="PANTHER" id="PTHR33932">
    <property type="entry name" value="NA(+)/H(+) ANTIPORTER SUBUNIT B"/>
    <property type="match status" value="1"/>
</dbReference>